<protein>
    <submittedName>
        <fullName evidence="1">Uncharacterized protein</fullName>
    </submittedName>
</protein>
<sequence>MNGRYAILETADGLPCGACLIGPAGSDKSLIGLAKELYKGME</sequence>
<name>C0BTR4_BIFPS</name>
<comment type="caution">
    <text evidence="1">The sequence shown here is derived from an EMBL/GenBank/DDBJ whole genome shotgun (WGS) entry which is preliminary data.</text>
</comment>
<dbReference type="EMBL" id="ABXX02000003">
    <property type="protein sequence ID" value="EEG70765.1"/>
    <property type="molecule type" value="Genomic_DNA"/>
</dbReference>
<dbReference type="InterPro" id="IPR036928">
    <property type="entry name" value="AS_sf"/>
</dbReference>
<proteinExistence type="predicted"/>
<gene>
    <name evidence="1" type="ORF">BIFPSEUDO_03795</name>
</gene>
<dbReference type="Proteomes" id="UP000003875">
    <property type="component" value="Unassembled WGS sequence"/>
</dbReference>
<dbReference type="AlphaFoldDB" id="C0BTR4"/>
<accession>C0BTR4</accession>
<organism evidence="1 2">
    <name type="scientific">Bifidobacterium pseudocatenulatum DSM 20438 = JCM 1200 = LMG 10505</name>
    <dbReference type="NCBI Taxonomy" id="547043"/>
    <lineage>
        <taxon>Bacteria</taxon>
        <taxon>Bacillati</taxon>
        <taxon>Actinomycetota</taxon>
        <taxon>Actinomycetes</taxon>
        <taxon>Bifidobacteriales</taxon>
        <taxon>Bifidobacteriaceae</taxon>
        <taxon>Bifidobacterium</taxon>
    </lineage>
</organism>
<evidence type="ECO:0000313" key="2">
    <source>
        <dbReference type="Proteomes" id="UP000003875"/>
    </source>
</evidence>
<reference evidence="1 2" key="1">
    <citation type="submission" date="2009-02" db="EMBL/GenBank/DDBJ databases">
        <title>Draft genome sequence of Bifidobacterium pseudocatenulatum (DSM 20438).</title>
        <authorList>
            <person name="Sudarsanam P."/>
            <person name="Ley R."/>
            <person name="Guruge J."/>
            <person name="Turnbaugh P.J."/>
            <person name="Mahowald M."/>
            <person name="Liep D."/>
            <person name="Gordon J."/>
        </authorList>
    </citation>
    <scope>NUCLEOTIDE SEQUENCE [LARGE SCALE GENOMIC DNA]</scope>
    <source>
        <strain evidence="1 2">DSM 20438</strain>
    </source>
</reference>
<reference evidence="1 2" key="2">
    <citation type="submission" date="2009-02" db="EMBL/GenBank/DDBJ databases">
        <authorList>
            <person name="Fulton L."/>
            <person name="Clifton S."/>
            <person name="Fulton B."/>
            <person name="Xu J."/>
            <person name="Minx P."/>
            <person name="Pepin K.H."/>
            <person name="Johnson M."/>
            <person name="Bhonagiri V."/>
            <person name="Nash W.E."/>
            <person name="Mardis E.R."/>
            <person name="Wilson R.K."/>
        </authorList>
    </citation>
    <scope>NUCLEOTIDE SEQUENCE [LARGE SCALE GENOMIC DNA]</scope>
    <source>
        <strain evidence="1 2">DSM 20438</strain>
    </source>
</reference>
<evidence type="ECO:0000313" key="1">
    <source>
        <dbReference type="EMBL" id="EEG70765.1"/>
    </source>
</evidence>
<dbReference type="SUPFAM" id="SSF75304">
    <property type="entry name" value="Amidase signature (AS) enzymes"/>
    <property type="match status" value="1"/>
</dbReference>